<dbReference type="Gene3D" id="1.25.40.20">
    <property type="entry name" value="Ankyrin repeat-containing domain"/>
    <property type="match status" value="2"/>
</dbReference>
<evidence type="ECO:0000256" key="1">
    <source>
        <dbReference type="ARBA" id="ARBA00022737"/>
    </source>
</evidence>
<protein>
    <recommendedName>
        <fullName evidence="6">F-box domain-containing protein</fullName>
    </recommendedName>
</protein>
<evidence type="ECO:0000256" key="3">
    <source>
        <dbReference type="PROSITE-ProRule" id="PRU00023"/>
    </source>
</evidence>
<gene>
    <name evidence="4" type="ORF">PSALAMII_LOCUS8331</name>
</gene>
<evidence type="ECO:0000313" key="4">
    <source>
        <dbReference type="EMBL" id="CAG8406363.1"/>
    </source>
</evidence>
<accession>A0A9W4JL85</accession>
<sequence length="416" mass="45364">MSLPALPNELITSIAIHLLPSLRDLNSLAQTSHHFHQVINPIIYKNHSQNTLQPALLWAAKRGKLAACIRLLSEGADPNILDSDRRTPLSWAAQIGYADVVSALLSAKETDPNTPDKDLRTPLLWAAGKAVHHIDRGTFSRIPPGTDQFIRGDHLAVVKALLSVEGIQVDRPDNRGRTPLTVAAGSGAESAVEEILRTGKADPNSRDMFRQTPLMQAVSSGSMSIFNRLISIEGVEVDTKSCFGTTAFREAASNGNVEMMKILLARPQVDPTEVPCFGDSALMNTICEGHTDAVSLLLADERIDPNITNKAGIPPLVRAAERQRTHIMQMLLDKGAEPDAKDRQGITALMVSTEKGNIEAIQLLLATGRVNADFDLTERTGYSPFTSISLDNKNQAVLKILDEHKRRHRIDLAPES</sequence>
<organism evidence="4 5">
    <name type="scientific">Penicillium salamii</name>
    <dbReference type="NCBI Taxonomy" id="1612424"/>
    <lineage>
        <taxon>Eukaryota</taxon>
        <taxon>Fungi</taxon>
        <taxon>Dikarya</taxon>
        <taxon>Ascomycota</taxon>
        <taxon>Pezizomycotina</taxon>
        <taxon>Eurotiomycetes</taxon>
        <taxon>Eurotiomycetidae</taxon>
        <taxon>Eurotiales</taxon>
        <taxon>Aspergillaceae</taxon>
        <taxon>Penicillium</taxon>
    </lineage>
</organism>
<dbReference type="PROSITE" id="PS50088">
    <property type="entry name" value="ANK_REPEAT"/>
    <property type="match status" value="2"/>
</dbReference>
<dbReference type="AlphaFoldDB" id="A0A9W4JL85"/>
<dbReference type="CDD" id="cd09917">
    <property type="entry name" value="F-box_SF"/>
    <property type="match status" value="1"/>
</dbReference>
<evidence type="ECO:0000256" key="2">
    <source>
        <dbReference type="ARBA" id="ARBA00023043"/>
    </source>
</evidence>
<comment type="caution">
    <text evidence="4">The sequence shown here is derived from an EMBL/GenBank/DDBJ whole genome shotgun (WGS) entry which is preliminary data.</text>
</comment>
<dbReference type="Pfam" id="PF12796">
    <property type="entry name" value="Ank_2"/>
    <property type="match status" value="3"/>
</dbReference>
<dbReference type="Proteomes" id="UP001152649">
    <property type="component" value="Unassembled WGS sequence"/>
</dbReference>
<dbReference type="OrthoDB" id="1577640at2759"/>
<dbReference type="PROSITE" id="PS50297">
    <property type="entry name" value="ANK_REP_REGION"/>
    <property type="match status" value="1"/>
</dbReference>
<reference evidence="4" key="1">
    <citation type="submission" date="2021-07" db="EMBL/GenBank/DDBJ databases">
        <authorList>
            <person name="Branca A.L. A."/>
        </authorList>
    </citation>
    <scope>NUCLEOTIDE SEQUENCE</scope>
</reference>
<evidence type="ECO:0000313" key="5">
    <source>
        <dbReference type="Proteomes" id="UP001152649"/>
    </source>
</evidence>
<dbReference type="InterPro" id="IPR036770">
    <property type="entry name" value="Ankyrin_rpt-contain_sf"/>
</dbReference>
<feature type="repeat" description="ANK" evidence="3">
    <location>
        <begin position="311"/>
        <end position="343"/>
    </location>
</feature>
<keyword evidence="2 3" id="KW-0040">ANK repeat</keyword>
<evidence type="ECO:0008006" key="6">
    <source>
        <dbReference type="Google" id="ProtNLM"/>
    </source>
</evidence>
<dbReference type="SMART" id="SM00248">
    <property type="entry name" value="ANK"/>
    <property type="match status" value="9"/>
</dbReference>
<dbReference type="PANTHER" id="PTHR24198:SF165">
    <property type="entry name" value="ANKYRIN REPEAT-CONTAINING PROTEIN-RELATED"/>
    <property type="match status" value="1"/>
</dbReference>
<dbReference type="SUPFAM" id="SSF48403">
    <property type="entry name" value="Ankyrin repeat"/>
    <property type="match status" value="2"/>
</dbReference>
<dbReference type="EMBL" id="CAJVPG010000422">
    <property type="protein sequence ID" value="CAG8406363.1"/>
    <property type="molecule type" value="Genomic_DNA"/>
</dbReference>
<keyword evidence="5" id="KW-1185">Reference proteome</keyword>
<dbReference type="PANTHER" id="PTHR24198">
    <property type="entry name" value="ANKYRIN REPEAT AND PROTEIN KINASE DOMAIN-CONTAINING PROTEIN"/>
    <property type="match status" value="1"/>
</dbReference>
<dbReference type="InterPro" id="IPR002110">
    <property type="entry name" value="Ankyrin_rpt"/>
</dbReference>
<feature type="repeat" description="ANK" evidence="3">
    <location>
        <begin position="175"/>
        <end position="208"/>
    </location>
</feature>
<dbReference type="Pfam" id="PF00023">
    <property type="entry name" value="Ank"/>
    <property type="match status" value="1"/>
</dbReference>
<proteinExistence type="predicted"/>
<name>A0A9W4JL85_9EURO</name>
<keyword evidence="1" id="KW-0677">Repeat</keyword>